<evidence type="ECO:0000256" key="2">
    <source>
        <dbReference type="ARBA" id="ARBA00034247"/>
    </source>
</evidence>
<evidence type="ECO:0000256" key="1">
    <source>
        <dbReference type="ARBA" id="ARBA00012528"/>
    </source>
</evidence>
<dbReference type="SMART" id="SM00065">
    <property type="entry name" value="GAF"/>
    <property type="match status" value="1"/>
</dbReference>
<sequence>MENLLSLLSETVPEAKTVEQLTRPLLTLLSRVTGMESTYLTTIDLDAGTQRVEFARNTGEMEIPEGLSVPWDDTLCKRALTENRLFSNDVSECWGDSDAARALGIRTYASAPLRARDGRLLGTICAASSNQIEHAPEVQPTLMLLSGLLSISLEREMLVEQLQNSNAELARLALTDALTGLWNRRAILAEIPRLLALAQREERYLLVGVVDLDGFKSINDTHGHQAGDLFLAQVARNLQGSLRTSDMLGRTGGDEFVVVALGPRSEQLDLASEMLRAAEHLQQRLAKATLGHYDMGGEQERLDYAGASAGVVALLPNGIDAEEAIRRADREMYRIKQQRKRDTTPTRH</sequence>
<dbReference type="GO" id="GO:0052621">
    <property type="term" value="F:diguanylate cyclase activity"/>
    <property type="evidence" value="ECO:0007669"/>
    <property type="project" value="UniProtKB-EC"/>
</dbReference>
<name>A0A6J4E9Y0_9PSED</name>
<dbReference type="KEGG" id="ptw:TUM18999_35320"/>
<dbReference type="Proteomes" id="UP000509383">
    <property type="component" value="Chromosome"/>
</dbReference>
<dbReference type="SMART" id="SM00267">
    <property type="entry name" value="GGDEF"/>
    <property type="match status" value="1"/>
</dbReference>
<organism evidence="4 6">
    <name type="scientific">Pseudomonas tohonis</name>
    <dbReference type="NCBI Taxonomy" id="2725477"/>
    <lineage>
        <taxon>Bacteria</taxon>
        <taxon>Pseudomonadati</taxon>
        <taxon>Pseudomonadota</taxon>
        <taxon>Gammaproteobacteria</taxon>
        <taxon>Pseudomonadales</taxon>
        <taxon>Pseudomonadaceae</taxon>
        <taxon>Pseudomonas</taxon>
    </lineage>
</organism>
<protein>
    <recommendedName>
        <fullName evidence="1">diguanylate cyclase</fullName>
        <ecNumber evidence="1">2.7.7.65</ecNumber>
    </recommendedName>
</protein>
<dbReference type="InterPro" id="IPR029787">
    <property type="entry name" value="Nucleotide_cyclase"/>
</dbReference>
<feature type="domain" description="GGDEF" evidence="3">
    <location>
        <begin position="203"/>
        <end position="348"/>
    </location>
</feature>
<dbReference type="EMBL" id="BQKM01000013">
    <property type="protein sequence ID" value="GJN54829.1"/>
    <property type="molecule type" value="Genomic_DNA"/>
</dbReference>
<evidence type="ECO:0000313" key="5">
    <source>
        <dbReference type="EMBL" id="GJN54829.1"/>
    </source>
</evidence>
<dbReference type="PROSITE" id="PS50887">
    <property type="entry name" value="GGDEF"/>
    <property type="match status" value="1"/>
</dbReference>
<dbReference type="InterPro" id="IPR043128">
    <property type="entry name" value="Rev_trsase/Diguanyl_cyclase"/>
</dbReference>
<dbReference type="RefSeq" id="WP_173177258.1">
    <property type="nucleotide sequence ID" value="NZ_AP023189.1"/>
</dbReference>
<reference evidence="4 6" key="1">
    <citation type="submission" date="2020-05" db="EMBL/GenBank/DDBJ databases">
        <title>Characterization of novel class B3 metallo-beta-lactamase from novel Pseudomonas species.</title>
        <authorList>
            <person name="Yamada K."/>
            <person name="Aoki K."/>
            <person name="Ishii Y."/>
        </authorList>
    </citation>
    <scope>NUCLEOTIDE SEQUENCE [LARGE SCALE GENOMIC DNA]</scope>
    <source>
        <strain evidence="4 6">TUM18999</strain>
        <strain evidence="5 7">TUM20286</strain>
    </source>
</reference>
<dbReference type="SUPFAM" id="SSF55781">
    <property type="entry name" value="GAF domain-like"/>
    <property type="match status" value="1"/>
</dbReference>
<dbReference type="CDD" id="cd01949">
    <property type="entry name" value="GGDEF"/>
    <property type="match status" value="1"/>
</dbReference>
<dbReference type="AlphaFoldDB" id="A0A6J4E9Y0"/>
<dbReference type="InterPro" id="IPR000160">
    <property type="entry name" value="GGDEF_dom"/>
</dbReference>
<dbReference type="SUPFAM" id="SSF55073">
    <property type="entry name" value="Nucleotide cyclase"/>
    <property type="match status" value="1"/>
</dbReference>
<evidence type="ECO:0000313" key="4">
    <source>
        <dbReference type="EMBL" id="BCG25341.1"/>
    </source>
</evidence>
<dbReference type="Proteomes" id="UP001054892">
    <property type="component" value="Unassembled WGS sequence"/>
</dbReference>
<dbReference type="PANTHER" id="PTHR45138:SF9">
    <property type="entry name" value="DIGUANYLATE CYCLASE DGCM-RELATED"/>
    <property type="match status" value="1"/>
</dbReference>
<dbReference type="GO" id="GO:1902201">
    <property type="term" value="P:negative regulation of bacterial-type flagellum-dependent cell motility"/>
    <property type="evidence" value="ECO:0007669"/>
    <property type="project" value="TreeGrafter"/>
</dbReference>
<dbReference type="InterPro" id="IPR029016">
    <property type="entry name" value="GAF-like_dom_sf"/>
</dbReference>
<dbReference type="InterPro" id="IPR050469">
    <property type="entry name" value="Diguanylate_Cyclase"/>
</dbReference>
<dbReference type="Gene3D" id="3.30.70.270">
    <property type="match status" value="1"/>
</dbReference>
<dbReference type="EMBL" id="AP023189">
    <property type="protein sequence ID" value="BCG25341.1"/>
    <property type="molecule type" value="Genomic_DNA"/>
</dbReference>
<dbReference type="InterPro" id="IPR003018">
    <property type="entry name" value="GAF"/>
</dbReference>
<keyword evidence="7" id="KW-1185">Reference proteome</keyword>
<dbReference type="NCBIfam" id="TIGR00254">
    <property type="entry name" value="GGDEF"/>
    <property type="match status" value="1"/>
</dbReference>
<accession>A0A6J4E9Y0</accession>
<dbReference type="GO" id="GO:0005886">
    <property type="term" value="C:plasma membrane"/>
    <property type="evidence" value="ECO:0007669"/>
    <property type="project" value="TreeGrafter"/>
</dbReference>
<dbReference type="GO" id="GO:0043709">
    <property type="term" value="P:cell adhesion involved in single-species biofilm formation"/>
    <property type="evidence" value="ECO:0007669"/>
    <property type="project" value="TreeGrafter"/>
</dbReference>
<dbReference type="Pfam" id="PF00990">
    <property type="entry name" value="GGDEF"/>
    <property type="match status" value="1"/>
</dbReference>
<dbReference type="Gene3D" id="3.30.450.40">
    <property type="match status" value="1"/>
</dbReference>
<dbReference type="PANTHER" id="PTHR45138">
    <property type="entry name" value="REGULATORY COMPONENTS OF SENSORY TRANSDUCTION SYSTEM"/>
    <property type="match status" value="1"/>
</dbReference>
<proteinExistence type="predicted"/>
<evidence type="ECO:0000313" key="7">
    <source>
        <dbReference type="Proteomes" id="UP001054892"/>
    </source>
</evidence>
<gene>
    <name evidence="4" type="ORF">TUM18999_35320</name>
    <name evidence="5" type="ORF">TUM20286_45810</name>
</gene>
<comment type="catalytic activity">
    <reaction evidence="2">
        <text>2 GTP = 3',3'-c-di-GMP + 2 diphosphate</text>
        <dbReference type="Rhea" id="RHEA:24898"/>
        <dbReference type="ChEBI" id="CHEBI:33019"/>
        <dbReference type="ChEBI" id="CHEBI:37565"/>
        <dbReference type="ChEBI" id="CHEBI:58805"/>
        <dbReference type="EC" id="2.7.7.65"/>
    </reaction>
</comment>
<dbReference type="Pfam" id="PF01590">
    <property type="entry name" value="GAF"/>
    <property type="match status" value="1"/>
</dbReference>
<evidence type="ECO:0000313" key="6">
    <source>
        <dbReference type="Proteomes" id="UP000509383"/>
    </source>
</evidence>
<evidence type="ECO:0000259" key="3">
    <source>
        <dbReference type="PROSITE" id="PS50887"/>
    </source>
</evidence>
<dbReference type="EC" id="2.7.7.65" evidence="1"/>